<evidence type="ECO:0000259" key="1">
    <source>
        <dbReference type="Pfam" id="PF15976"/>
    </source>
</evidence>
<gene>
    <name evidence="2" type="ORF">HNP32_001983</name>
</gene>
<dbReference type="Proteomes" id="UP000539957">
    <property type="component" value="Unassembled WGS sequence"/>
</dbReference>
<dbReference type="RefSeq" id="WP_184269564.1">
    <property type="nucleotide sequence ID" value="NZ_JACHKY010000003.1"/>
</dbReference>
<dbReference type="InterPro" id="IPR031917">
    <property type="entry name" value="Pilus_assem_C"/>
</dbReference>
<reference evidence="2 3" key="1">
    <citation type="submission" date="2020-08" db="EMBL/GenBank/DDBJ databases">
        <title>Functional genomics of gut bacteria from endangered species of beetles.</title>
        <authorList>
            <person name="Carlos-Shanley C."/>
        </authorList>
    </citation>
    <scope>NUCLEOTIDE SEQUENCE [LARGE SCALE GENOMIC DNA]</scope>
    <source>
        <strain evidence="2 3">S00123</strain>
    </source>
</reference>
<feature type="domain" description="Pilus assembly protein C-terminal" evidence="1">
    <location>
        <begin position="32"/>
        <end position="86"/>
    </location>
</feature>
<evidence type="ECO:0000313" key="2">
    <source>
        <dbReference type="EMBL" id="MBB4798239.1"/>
    </source>
</evidence>
<accession>A0A7W7IPP8</accession>
<name>A0A7W7IPP8_9CAUL</name>
<sequence>MGLPAYANYELTLTPENAPPFDADLSIRRVTLYPGNVVRLQFDAKREYTLFGRLVGPQGAPLEGVMMRSGGDLTVTDQFGYFTITALGNGKIEFRPIEGVTTCEPLDVSSLIDAQTETLAFHRLGNVECRTADPAGL</sequence>
<dbReference type="EMBL" id="JACHKY010000003">
    <property type="protein sequence ID" value="MBB4798239.1"/>
    <property type="molecule type" value="Genomic_DNA"/>
</dbReference>
<dbReference type="Pfam" id="PF15976">
    <property type="entry name" value="CooC_C"/>
    <property type="match status" value="1"/>
</dbReference>
<dbReference type="AlphaFoldDB" id="A0A7W7IPP8"/>
<organism evidence="2 3">
    <name type="scientific">Brevundimonas bullata</name>
    <dbReference type="NCBI Taxonomy" id="13160"/>
    <lineage>
        <taxon>Bacteria</taxon>
        <taxon>Pseudomonadati</taxon>
        <taxon>Pseudomonadota</taxon>
        <taxon>Alphaproteobacteria</taxon>
        <taxon>Caulobacterales</taxon>
        <taxon>Caulobacteraceae</taxon>
        <taxon>Brevundimonas</taxon>
    </lineage>
</organism>
<keyword evidence="3" id="KW-1185">Reference proteome</keyword>
<protein>
    <recommendedName>
        <fullName evidence="1">Pilus assembly protein C-terminal domain-containing protein</fullName>
    </recommendedName>
</protein>
<comment type="caution">
    <text evidence="2">The sequence shown here is derived from an EMBL/GenBank/DDBJ whole genome shotgun (WGS) entry which is preliminary data.</text>
</comment>
<evidence type="ECO:0000313" key="3">
    <source>
        <dbReference type="Proteomes" id="UP000539957"/>
    </source>
</evidence>
<proteinExistence type="predicted"/>